<comment type="caution">
    <text evidence="2">The sequence shown here is derived from an EMBL/GenBank/DDBJ whole genome shotgun (WGS) entry which is preliminary data.</text>
</comment>
<organism evidence="2 3">
    <name type="scientific">Vibrio parahaemolyticus</name>
    <dbReference type="NCBI Taxonomy" id="670"/>
    <lineage>
        <taxon>Bacteria</taxon>
        <taxon>Pseudomonadati</taxon>
        <taxon>Pseudomonadota</taxon>
        <taxon>Gammaproteobacteria</taxon>
        <taxon>Vibrionales</taxon>
        <taxon>Vibrionaceae</taxon>
        <taxon>Vibrio</taxon>
    </lineage>
</organism>
<keyword evidence="1" id="KW-0472">Membrane</keyword>
<reference evidence="2" key="1">
    <citation type="submission" date="2020-09" db="EMBL/GenBank/DDBJ databases">
        <title>Genome sequence of Vibrio parahaemolyticus isolates.</title>
        <authorList>
            <person name="Hammerl J.A."/>
            <person name="Strauch E."/>
        </authorList>
    </citation>
    <scope>NUCLEOTIDE SEQUENCE</scope>
    <source>
        <strain evidence="2">17-VB00146</strain>
    </source>
</reference>
<name>A0A9Q3YHS3_VIBPH</name>
<evidence type="ECO:0000313" key="3">
    <source>
        <dbReference type="Proteomes" id="UP000726777"/>
    </source>
</evidence>
<accession>A0A9Q3YHS3</accession>
<proteinExistence type="predicted"/>
<sequence>MRMNIQRATRIYKWIVHSPLTLVAYTYESLGFFDLAAAIYRIPVSFCYAPAQFNFGQIHVSGEYVTDKGHTIGVKLIRSASEQGYKPAIEWLSKFEQLANANEEQAEAGRKLKNELLEMMGANSALMGTRNPVIKYGKFVFFHTLFFAIIYDLLSAVFN</sequence>
<evidence type="ECO:0000313" key="2">
    <source>
        <dbReference type="EMBL" id="MCC3803847.1"/>
    </source>
</evidence>
<dbReference type="RefSeq" id="WP_228085521.1">
    <property type="nucleotide sequence ID" value="NZ_JACVHL010000002.1"/>
</dbReference>
<dbReference type="AlphaFoldDB" id="A0A9Q3YHS3"/>
<dbReference type="Proteomes" id="UP000726777">
    <property type="component" value="Unassembled WGS sequence"/>
</dbReference>
<evidence type="ECO:0000256" key="1">
    <source>
        <dbReference type="SAM" id="Phobius"/>
    </source>
</evidence>
<gene>
    <name evidence="2" type="ORF">IB292_02235</name>
</gene>
<feature type="transmembrane region" description="Helical" evidence="1">
    <location>
        <begin position="139"/>
        <end position="158"/>
    </location>
</feature>
<keyword evidence="1" id="KW-0812">Transmembrane</keyword>
<dbReference type="EMBL" id="JACVHL010000002">
    <property type="protein sequence ID" value="MCC3803847.1"/>
    <property type="molecule type" value="Genomic_DNA"/>
</dbReference>
<keyword evidence="1" id="KW-1133">Transmembrane helix</keyword>
<protein>
    <submittedName>
        <fullName evidence="2">Uncharacterized protein</fullName>
    </submittedName>
</protein>